<dbReference type="Proteomes" id="UP000186601">
    <property type="component" value="Unassembled WGS sequence"/>
</dbReference>
<gene>
    <name evidence="1" type="ORF">PHLCEN_2v11765</name>
</gene>
<evidence type="ECO:0000313" key="1">
    <source>
        <dbReference type="EMBL" id="PSR72359.1"/>
    </source>
</evidence>
<organism evidence="1 2">
    <name type="scientific">Hermanssonia centrifuga</name>
    <dbReference type="NCBI Taxonomy" id="98765"/>
    <lineage>
        <taxon>Eukaryota</taxon>
        <taxon>Fungi</taxon>
        <taxon>Dikarya</taxon>
        <taxon>Basidiomycota</taxon>
        <taxon>Agaricomycotina</taxon>
        <taxon>Agaricomycetes</taxon>
        <taxon>Polyporales</taxon>
        <taxon>Meruliaceae</taxon>
        <taxon>Hermanssonia</taxon>
    </lineage>
</organism>
<sequence length="51" mass="5637">MSSAQIGTLRTKVDYKLPETVQSLVEGWLKTFESSAVAVSIHEKLLWSGSQ</sequence>
<keyword evidence="2" id="KW-1185">Reference proteome</keyword>
<evidence type="ECO:0000313" key="2">
    <source>
        <dbReference type="Proteomes" id="UP000186601"/>
    </source>
</evidence>
<reference evidence="1 2" key="1">
    <citation type="submission" date="2018-02" db="EMBL/GenBank/DDBJ databases">
        <title>Genome sequence of the basidiomycete white-rot fungus Phlebia centrifuga.</title>
        <authorList>
            <person name="Granchi Z."/>
            <person name="Peng M."/>
            <person name="de Vries R.P."/>
            <person name="Hilden K."/>
            <person name="Makela M.R."/>
            <person name="Grigoriev I."/>
            <person name="Riley R."/>
        </authorList>
    </citation>
    <scope>NUCLEOTIDE SEQUENCE [LARGE SCALE GENOMIC DNA]</scope>
    <source>
        <strain evidence="1 2">FBCC195</strain>
    </source>
</reference>
<accession>A0A2R6NJ15</accession>
<proteinExistence type="predicted"/>
<name>A0A2R6NJ15_9APHY</name>
<dbReference type="EMBL" id="MLYV02001193">
    <property type="protein sequence ID" value="PSR72359.1"/>
    <property type="molecule type" value="Genomic_DNA"/>
</dbReference>
<dbReference type="OrthoDB" id="3225366at2759"/>
<comment type="caution">
    <text evidence="1">The sequence shown here is derived from an EMBL/GenBank/DDBJ whole genome shotgun (WGS) entry which is preliminary data.</text>
</comment>
<protein>
    <submittedName>
        <fullName evidence="1">Uncharacterized protein</fullName>
    </submittedName>
</protein>
<dbReference type="AlphaFoldDB" id="A0A2R6NJ15"/>